<keyword evidence="6" id="KW-0408">Iron</keyword>
<dbReference type="PROSITE" id="PS51405">
    <property type="entry name" value="HEME_HALOPEROXIDASE"/>
    <property type="match status" value="1"/>
</dbReference>
<gene>
    <name evidence="10" type="ORF">IFR04_000937</name>
</gene>
<dbReference type="Proteomes" id="UP000664132">
    <property type="component" value="Unassembled WGS sequence"/>
</dbReference>
<dbReference type="PANTHER" id="PTHR33577:SF1">
    <property type="entry name" value="HEME HALOPEROXIDASE FAMILY PROFILE DOMAIN-CONTAINING PROTEIN"/>
    <property type="match status" value="1"/>
</dbReference>
<feature type="signal peptide" evidence="8">
    <location>
        <begin position="1"/>
        <end position="23"/>
    </location>
</feature>
<dbReference type="GO" id="GO:0004601">
    <property type="term" value="F:peroxidase activity"/>
    <property type="evidence" value="ECO:0007669"/>
    <property type="project" value="UniProtKB-KW"/>
</dbReference>
<keyword evidence="2" id="KW-0575">Peroxidase</keyword>
<dbReference type="OrthoDB" id="407298at2759"/>
<keyword evidence="11" id="KW-1185">Reference proteome</keyword>
<dbReference type="AlphaFoldDB" id="A0A8H8BW92"/>
<dbReference type="EMBL" id="JAFJYH010000006">
    <property type="protein sequence ID" value="KAG4425993.1"/>
    <property type="molecule type" value="Genomic_DNA"/>
</dbReference>
<keyword evidence="5" id="KW-0560">Oxidoreductase</keyword>
<evidence type="ECO:0000256" key="7">
    <source>
        <dbReference type="ARBA" id="ARBA00025795"/>
    </source>
</evidence>
<evidence type="ECO:0000259" key="9">
    <source>
        <dbReference type="PROSITE" id="PS51405"/>
    </source>
</evidence>
<feature type="domain" description="Heme haloperoxidase family profile" evidence="9">
    <location>
        <begin position="64"/>
        <end position="312"/>
    </location>
</feature>
<reference evidence="10" key="1">
    <citation type="submission" date="2021-02" db="EMBL/GenBank/DDBJ databases">
        <title>Genome sequence Cadophora malorum strain M34.</title>
        <authorList>
            <person name="Stefanovic E."/>
            <person name="Vu D."/>
            <person name="Scully C."/>
            <person name="Dijksterhuis J."/>
            <person name="Roader J."/>
            <person name="Houbraken J."/>
        </authorList>
    </citation>
    <scope>NUCLEOTIDE SEQUENCE</scope>
    <source>
        <strain evidence="10">M34</strain>
    </source>
</reference>
<comment type="caution">
    <text evidence="10">The sequence shown here is derived from an EMBL/GenBank/DDBJ whole genome shotgun (WGS) entry which is preliminary data.</text>
</comment>
<evidence type="ECO:0000256" key="1">
    <source>
        <dbReference type="ARBA" id="ARBA00001970"/>
    </source>
</evidence>
<proteinExistence type="inferred from homology"/>
<sequence>MKQVHLSYVGATLLSIFAPEVAAFPGVLEAATRAKADRHIVGRQEAPDLNPTFNEKLQHVSTTGEHAFVAPNLAAGDQRGPCPGLNAMANHGYLPHNGVGSHTDFIKGTFDVFGMSADLSGFLTVLGGTIDGDGLTWSIGGPSKANSGISSGGLLGVPQGISGSHNKYESDASPSRGDLYLDGNDFTLQMDQYQQLYDAGQANGDVYDLPLLTDFRSQRFDHSVQNNPYFFNGPFTGVLVQPAAYTFIYRFMSNKSAEYPAGRLNGDVLNSFFGVTKNADGSLTHSPGHERIPDNWYKRAVGDEYSIPFLQADTLLAAAKYPKFLNIGGNTGTPNSFAGVNAEDLTGGVYNSRSLAEGNNLACFAMQFAVQASPDIIQCSGVLNGITSAMQRLTSQAATSLSALSCPQLTKIDDDQFKQFPGYANLDCKTGTY</sequence>
<keyword evidence="8" id="KW-0732">Signal</keyword>
<keyword evidence="3" id="KW-0349">Heme</keyword>
<comment type="similarity">
    <text evidence="7">Belongs to the chloroperoxidase family.</text>
</comment>
<protein>
    <recommendedName>
        <fullName evidence="9">Heme haloperoxidase family profile domain-containing protein</fullName>
    </recommendedName>
</protein>
<evidence type="ECO:0000256" key="2">
    <source>
        <dbReference type="ARBA" id="ARBA00022559"/>
    </source>
</evidence>
<organism evidence="10 11">
    <name type="scientific">Cadophora malorum</name>
    <dbReference type="NCBI Taxonomy" id="108018"/>
    <lineage>
        <taxon>Eukaryota</taxon>
        <taxon>Fungi</taxon>
        <taxon>Dikarya</taxon>
        <taxon>Ascomycota</taxon>
        <taxon>Pezizomycotina</taxon>
        <taxon>Leotiomycetes</taxon>
        <taxon>Helotiales</taxon>
        <taxon>Ploettnerulaceae</taxon>
        <taxon>Cadophora</taxon>
    </lineage>
</organism>
<dbReference type="GO" id="GO:0046872">
    <property type="term" value="F:metal ion binding"/>
    <property type="evidence" value="ECO:0007669"/>
    <property type="project" value="UniProtKB-KW"/>
</dbReference>
<evidence type="ECO:0000256" key="6">
    <source>
        <dbReference type="ARBA" id="ARBA00023004"/>
    </source>
</evidence>
<dbReference type="PANTHER" id="PTHR33577">
    <property type="entry name" value="STERIGMATOCYSTIN BIOSYNTHESIS PEROXIDASE STCC-RELATED"/>
    <property type="match status" value="1"/>
</dbReference>
<evidence type="ECO:0000313" key="11">
    <source>
        <dbReference type="Proteomes" id="UP000664132"/>
    </source>
</evidence>
<dbReference type="InterPro" id="IPR036851">
    <property type="entry name" value="Chloroperoxidase-like_sf"/>
</dbReference>
<dbReference type="InterPro" id="IPR000028">
    <property type="entry name" value="Chloroperoxidase"/>
</dbReference>
<feature type="chain" id="PRO_5034627202" description="Heme haloperoxidase family profile domain-containing protein" evidence="8">
    <location>
        <begin position="24"/>
        <end position="433"/>
    </location>
</feature>
<comment type="cofactor">
    <cofactor evidence="1">
        <name>heme b</name>
        <dbReference type="ChEBI" id="CHEBI:60344"/>
    </cofactor>
</comment>
<evidence type="ECO:0000256" key="8">
    <source>
        <dbReference type="SAM" id="SignalP"/>
    </source>
</evidence>
<dbReference type="Gene3D" id="1.10.489.10">
    <property type="entry name" value="Chloroperoxidase-like"/>
    <property type="match status" value="1"/>
</dbReference>
<dbReference type="SUPFAM" id="SSF47571">
    <property type="entry name" value="Cloroperoxidase"/>
    <property type="match status" value="1"/>
</dbReference>
<evidence type="ECO:0000313" key="10">
    <source>
        <dbReference type="EMBL" id="KAG4425993.1"/>
    </source>
</evidence>
<keyword evidence="4" id="KW-0479">Metal-binding</keyword>
<evidence type="ECO:0000256" key="3">
    <source>
        <dbReference type="ARBA" id="ARBA00022617"/>
    </source>
</evidence>
<evidence type="ECO:0000256" key="5">
    <source>
        <dbReference type="ARBA" id="ARBA00023002"/>
    </source>
</evidence>
<evidence type="ECO:0000256" key="4">
    <source>
        <dbReference type="ARBA" id="ARBA00022723"/>
    </source>
</evidence>
<accession>A0A8H8BW92</accession>
<name>A0A8H8BW92_9HELO</name>
<dbReference type="Pfam" id="PF01328">
    <property type="entry name" value="Peroxidase_2"/>
    <property type="match status" value="1"/>
</dbReference>